<feature type="region of interest" description="Disordered" evidence="1">
    <location>
        <begin position="288"/>
        <end position="357"/>
    </location>
</feature>
<feature type="region of interest" description="Disordered" evidence="1">
    <location>
        <begin position="377"/>
        <end position="449"/>
    </location>
</feature>
<feature type="compositionally biased region" description="Polar residues" evidence="1">
    <location>
        <begin position="149"/>
        <end position="185"/>
    </location>
</feature>
<organism evidence="3 4">
    <name type="scientific">Mucor lusitanicus CBS 277.49</name>
    <dbReference type="NCBI Taxonomy" id="747725"/>
    <lineage>
        <taxon>Eukaryota</taxon>
        <taxon>Fungi</taxon>
        <taxon>Fungi incertae sedis</taxon>
        <taxon>Mucoromycota</taxon>
        <taxon>Mucoromycotina</taxon>
        <taxon>Mucoromycetes</taxon>
        <taxon>Mucorales</taxon>
        <taxon>Mucorineae</taxon>
        <taxon>Mucoraceae</taxon>
        <taxon>Mucor</taxon>
    </lineage>
</organism>
<comment type="caution">
    <text evidence="3">The sequence shown here is derived from an EMBL/GenBank/DDBJ whole genome shotgun (WGS) entry which is preliminary data.</text>
</comment>
<dbReference type="Pfam" id="PF12868">
    <property type="entry name" value="DUF3824"/>
    <property type="match status" value="10"/>
</dbReference>
<feature type="region of interest" description="Disordered" evidence="1">
    <location>
        <begin position="639"/>
        <end position="708"/>
    </location>
</feature>
<feature type="domain" description="DUF3824" evidence="2">
    <location>
        <begin position="360"/>
        <end position="382"/>
    </location>
</feature>
<feature type="domain" description="DUF3824" evidence="2">
    <location>
        <begin position="711"/>
        <end position="733"/>
    </location>
</feature>
<feature type="compositionally biased region" description="Basic and acidic residues" evidence="1">
    <location>
        <begin position="212"/>
        <end position="222"/>
    </location>
</feature>
<keyword evidence="4" id="KW-1185">Reference proteome</keyword>
<feature type="region of interest" description="Disordered" evidence="1">
    <location>
        <begin position="469"/>
        <end position="524"/>
    </location>
</feature>
<name>A0A168JB54_MUCCL</name>
<evidence type="ECO:0000313" key="4">
    <source>
        <dbReference type="Proteomes" id="UP000077051"/>
    </source>
</evidence>
<feature type="domain" description="DUF3824" evidence="2">
    <location>
        <begin position="193"/>
        <end position="215"/>
    </location>
</feature>
<feature type="compositionally biased region" description="Low complexity" evidence="1">
    <location>
        <begin position="104"/>
        <end position="116"/>
    </location>
</feature>
<feature type="compositionally biased region" description="Polar residues" evidence="1">
    <location>
        <begin position="28"/>
        <end position="42"/>
    </location>
</feature>
<feature type="compositionally biased region" description="Polar residues" evidence="1">
    <location>
        <begin position="332"/>
        <end position="351"/>
    </location>
</feature>
<gene>
    <name evidence="3" type="ORF">MUCCIDRAFT_164891</name>
</gene>
<feature type="domain" description="DUF3824" evidence="2">
    <location>
        <begin position="786"/>
        <end position="808"/>
    </location>
</feature>
<sequence>MLSNQDNTQMPGSMPGAMPGSMPGAIPENNNTAHNALNQDTKPSIGGPHKIQSGILHHGLPVDNTDNVHNNTHGEHNFSKDKSLVNNAASGMTGQHQHDVNPLHSNHGDNSIGNNNNDHHYKRDAALGAGAANLADRQGPQFGFENHRAGNNATSQSGLGHNSQQGLNSNPLQSGKDQLAHSSNNNDHHYKRDAALGAGAAGLAGHELKNHHDKESGLEGTHHTSGNPLHPGSGIDNHHSTSGNPLHPGSDNINRSVDGNNDHHYKRDAALGAGAAGLAGHELKNHHDKESGLEGAHHTSGNPLHPGSGMDNHHSASGNPLHPGSGIDNHHSASGNPLHSGSDNVNRSVDGNNDHHYKRDAALGAGAAGLAGHELKNHHDKESGLGGTHHTSGNPLHPGSGMDNHHSTSGNPLQPGSGIDNHHPASGNPLHPGSDDINRSVDGNNDHHYKRDAALGAGAAGLAGHELKNHHDKESGLGGAHHTSGNPLHPGSGIDNHHSASGNPLHPGSDNINRPVDGNNDHHYKRDAALGAGAAGLAGHELKNHHDKESGLEGAHHTSGNPLHSGSGIDNHHAASGNPLHPGSGIDNHHSASGNPLHPGSDNINRSVDGKNDHHYKRDAALGAGAAGLAGHELKNHHDKESGLEGAHHTSGNPLHSGSGIDNHHAASGNPLHPGSGIDNHHSASGNPLHPGSDNINRPVDGNNDHHYKRDAALGAGAAGLAGHELKNHHDKESGLEGAHHTSGNPLHSGSGIDNHHSASGNPLHPGSDNINRSVDGNNDHHYKRDAALGAGAAGLAGHELKNHHDKESGLEGAHHTSGNPLHPGSDNINRSADGNNDHHYKRDAALGAGAAGLAGHELKNHHDKESGLEGAHHTSGNPLHPGSDNANRSVDGNNDHHYKRDAALGAAGTGLAAHEMKDHHDKKEAASNRSSVSSVGSGEKKGAAVHDKPLNTGGNAQHIAEQPPMGLGGLTGKQPVGEVKLNHLF</sequence>
<evidence type="ECO:0000256" key="1">
    <source>
        <dbReference type="SAM" id="MobiDB-lite"/>
    </source>
</evidence>
<feature type="compositionally biased region" description="Basic and acidic residues" evidence="1">
    <location>
        <begin position="915"/>
        <end position="927"/>
    </location>
</feature>
<feature type="compositionally biased region" description="Basic and acidic residues" evidence="1">
    <location>
        <begin position="547"/>
        <end position="556"/>
    </location>
</feature>
<feature type="compositionally biased region" description="Basic and acidic residues" evidence="1">
    <location>
        <begin position="731"/>
        <end position="740"/>
    </location>
</feature>
<feature type="region of interest" description="Disordered" evidence="1">
    <location>
        <begin position="864"/>
        <end position="898"/>
    </location>
</feature>
<feature type="region of interest" description="Disordered" evidence="1">
    <location>
        <begin position="136"/>
        <end position="190"/>
    </location>
</feature>
<dbReference type="Proteomes" id="UP000077051">
    <property type="component" value="Unassembled WGS sequence"/>
</dbReference>
<feature type="domain" description="DUF3824" evidence="2">
    <location>
        <begin position="619"/>
        <end position="641"/>
    </location>
</feature>
<feature type="compositionally biased region" description="Basic and acidic residues" evidence="1">
    <location>
        <begin position="639"/>
        <end position="648"/>
    </location>
</feature>
<feature type="compositionally biased region" description="Basic and acidic residues" evidence="1">
    <location>
        <begin position="939"/>
        <end position="950"/>
    </location>
</feature>
<feature type="region of interest" description="Disordered" evidence="1">
    <location>
        <begin position="806"/>
        <end position="841"/>
    </location>
</feature>
<dbReference type="AlphaFoldDB" id="A0A168JB54"/>
<dbReference type="VEuPathDB" id="FungiDB:MUCCIDRAFT_164891"/>
<accession>A0A168JB54</accession>
<feature type="compositionally biased region" description="Basic and acidic residues" evidence="1">
    <location>
        <begin position="806"/>
        <end position="815"/>
    </location>
</feature>
<dbReference type="STRING" id="747725.A0A168JB54"/>
<feature type="region of interest" description="Disordered" evidence="1">
    <location>
        <begin position="212"/>
        <end position="265"/>
    </location>
</feature>
<dbReference type="InterPro" id="IPR024436">
    <property type="entry name" value="DUF3824"/>
</dbReference>
<feature type="compositionally biased region" description="Basic and acidic residues" evidence="1">
    <location>
        <begin position="288"/>
        <end position="297"/>
    </location>
</feature>
<proteinExistence type="predicted"/>
<evidence type="ECO:0000259" key="2">
    <source>
        <dbReference type="Pfam" id="PF12868"/>
    </source>
</evidence>
<feature type="region of interest" description="Disordered" evidence="1">
    <location>
        <begin position="1"/>
        <end position="79"/>
    </location>
</feature>
<feature type="region of interest" description="Disordered" evidence="1">
    <location>
        <begin position="547"/>
        <end position="613"/>
    </location>
</feature>
<feature type="domain" description="DUF3824" evidence="2">
    <location>
        <begin position="527"/>
        <end position="549"/>
    </location>
</feature>
<feature type="region of interest" description="Disordered" evidence="1">
    <location>
        <begin position="731"/>
        <end position="783"/>
    </location>
</feature>
<feature type="region of interest" description="Disordered" evidence="1">
    <location>
        <begin position="911"/>
        <end position="986"/>
    </location>
</feature>
<feature type="domain" description="DUF3824" evidence="2">
    <location>
        <begin position="902"/>
        <end position="931"/>
    </location>
</feature>
<feature type="domain" description="DUF3824" evidence="2">
    <location>
        <begin position="268"/>
        <end position="290"/>
    </location>
</feature>
<feature type="compositionally biased region" description="Basic and acidic residues" evidence="1">
    <location>
        <begin position="864"/>
        <end position="873"/>
    </location>
</feature>
<feature type="domain" description="DUF3824" evidence="2">
    <location>
        <begin position="844"/>
        <end position="866"/>
    </location>
</feature>
<feature type="region of interest" description="Disordered" evidence="1">
    <location>
        <begin position="92"/>
        <end position="121"/>
    </location>
</feature>
<feature type="domain" description="DUF3824" evidence="2">
    <location>
        <begin position="452"/>
        <end position="474"/>
    </location>
</feature>
<feature type="compositionally biased region" description="Polar residues" evidence="1">
    <location>
        <begin position="1"/>
        <end position="11"/>
    </location>
</feature>
<dbReference type="EMBL" id="AMYB01000006">
    <property type="protein sequence ID" value="OAD00981.1"/>
    <property type="molecule type" value="Genomic_DNA"/>
</dbReference>
<reference evidence="3 4" key="1">
    <citation type="submission" date="2015-06" db="EMBL/GenBank/DDBJ databases">
        <title>Expansion of signal transduction pathways in fungi by whole-genome duplication.</title>
        <authorList>
            <consortium name="DOE Joint Genome Institute"/>
            <person name="Corrochano L.M."/>
            <person name="Kuo A."/>
            <person name="Marcet-Houben M."/>
            <person name="Polaino S."/>
            <person name="Salamov A."/>
            <person name="Villalobos J.M."/>
            <person name="Alvarez M.I."/>
            <person name="Avalos J."/>
            <person name="Benito E.P."/>
            <person name="Benoit I."/>
            <person name="Burger G."/>
            <person name="Camino L.P."/>
            <person name="Canovas D."/>
            <person name="Cerda-Olmedo E."/>
            <person name="Cheng J.-F."/>
            <person name="Dominguez A."/>
            <person name="Elias M."/>
            <person name="Eslava A.P."/>
            <person name="Glaser F."/>
            <person name="Grimwood J."/>
            <person name="Gutierrez G."/>
            <person name="Heitman J."/>
            <person name="Henrissat B."/>
            <person name="Iturriaga E.A."/>
            <person name="Lang B.F."/>
            <person name="Lavin J.L."/>
            <person name="Lee S."/>
            <person name="Li W."/>
            <person name="Lindquist E."/>
            <person name="Lopez-Garcia S."/>
            <person name="Luque E.M."/>
            <person name="Marcos A.T."/>
            <person name="Martin J."/>
            <person name="Mccluskey K."/>
            <person name="Medina H.R."/>
            <person name="Miralles-Duran A."/>
            <person name="Miyazaki A."/>
            <person name="Munoz-Torres E."/>
            <person name="Oguiza J.A."/>
            <person name="Ohm R."/>
            <person name="Olmedo M."/>
            <person name="Orejas M."/>
            <person name="Ortiz-Castellanos L."/>
            <person name="Pisabarro A.G."/>
            <person name="Rodriguez-Romero J."/>
            <person name="Ruiz-Herrera J."/>
            <person name="Ruiz-Vazquez R."/>
            <person name="Sanz C."/>
            <person name="Schackwitz W."/>
            <person name="Schmutz J."/>
            <person name="Shahriari M."/>
            <person name="Shelest E."/>
            <person name="Silva-Franco F."/>
            <person name="Soanes D."/>
            <person name="Syed K."/>
            <person name="Tagua V.G."/>
            <person name="Talbot N.J."/>
            <person name="Thon M."/>
            <person name="De Vries R.P."/>
            <person name="Wiebenga A."/>
            <person name="Yadav J.S."/>
            <person name="Braun E.L."/>
            <person name="Baker S."/>
            <person name="Garre V."/>
            <person name="Horwitz B."/>
            <person name="Torres-Martinez S."/>
            <person name="Idnurm A."/>
            <person name="Herrera-Estrella A."/>
            <person name="Gabaldon T."/>
            <person name="Grigoriev I.V."/>
        </authorList>
    </citation>
    <scope>NUCLEOTIDE SEQUENCE [LARGE SCALE GENOMIC DNA]</scope>
    <source>
        <strain evidence="3 4">CBS 277.49</strain>
    </source>
</reference>
<feature type="compositionally biased region" description="Basic and acidic residues" evidence="1">
    <location>
        <begin position="433"/>
        <end position="449"/>
    </location>
</feature>
<protein>
    <recommendedName>
        <fullName evidence="2">DUF3824 domain-containing protein</fullName>
    </recommendedName>
</protein>
<dbReference type="OrthoDB" id="2264036at2759"/>
<evidence type="ECO:0000313" key="3">
    <source>
        <dbReference type="EMBL" id="OAD00981.1"/>
    </source>
</evidence>